<evidence type="ECO:0000313" key="2">
    <source>
        <dbReference type="Proteomes" id="UP000217277"/>
    </source>
</evidence>
<dbReference type="EMBL" id="CP011011">
    <property type="protein sequence ID" value="ATC82884.1"/>
    <property type="molecule type" value="Genomic_DNA"/>
</dbReference>
<name>A0ACA8DY69_9GAMM</name>
<reference evidence="1" key="1">
    <citation type="submission" date="2015-03" db="EMBL/GenBank/DDBJ databases">
        <authorList>
            <person name="Xie B.-B."/>
            <person name="Rong J.-C."/>
            <person name="Qin Q.-L."/>
            <person name="Zhang Y.-Z."/>
        </authorList>
    </citation>
    <scope>NUCLEOTIDE SEQUENCE</scope>
    <source>
        <strain evidence="1">DSM 14585</strain>
    </source>
</reference>
<sequence length="51" mass="6002">MHFELQFAKAHLCKGCVIFKFNEFIVLVKALQVACKLIFNYRAILIRNDDE</sequence>
<proteinExistence type="predicted"/>
<protein>
    <submittedName>
        <fullName evidence="1">Uncharacterized protein</fullName>
    </submittedName>
</protein>
<organism evidence="1 2">
    <name type="scientific">Pseudoalteromonas agarivorans DSM 14585</name>
    <dbReference type="NCBI Taxonomy" id="1312369"/>
    <lineage>
        <taxon>Bacteria</taxon>
        <taxon>Pseudomonadati</taxon>
        <taxon>Pseudomonadota</taxon>
        <taxon>Gammaproteobacteria</taxon>
        <taxon>Alteromonadales</taxon>
        <taxon>Pseudoalteromonadaceae</taxon>
        <taxon>Pseudoalteromonas</taxon>
    </lineage>
</organism>
<keyword evidence="2" id="KW-1185">Reference proteome</keyword>
<gene>
    <name evidence="1" type="ORF">PAGA_a2631</name>
</gene>
<accession>A0ACA8DY69</accession>
<evidence type="ECO:0000313" key="1">
    <source>
        <dbReference type="EMBL" id="ATC82884.1"/>
    </source>
</evidence>
<dbReference type="Proteomes" id="UP000217277">
    <property type="component" value="Chromosome I"/>
</dbReference>